<dbReference type="Gene3D" id="2.130.10.10">
    <property type="entry name" value="YVTN repeat-like/Quinoprotein amine dehydrogenase"/>
    <property type="match status" value="1"/>
</dbReference>
<dbReference type="PANTHER" id="PTHR16453:SF9">
    <property type="entry name" value="GATOR COMPLEX PROTEIN MIOS"/>
    <property type="match status" value="1"/>
</dbReference>
<protein>
    <submittedName>
        <fullName evidence="7">Uncharacterized protein</fullName>
    </submittedName>
</protein>
<dbReference type="InterPro" id="IPR015943">
    <property type="entry name" value="WD40/YVTN_repeat-like_dom_sf"/>
</dbReference>
<dbReference type="GO" id="GO:0005737">
    <property type="term" value="C:cytoplasm"/>
    <property type="evidence" value="ECO:0007669"/>
    <property type="project" value="TreeGrafter"/>
</dbReference>
<dbReference type="InterPro" id="IPR037593">
    <property type="entry name" value="MIOS/Sea4"/>
</dbReference>
<dbReference type="PANTHER" id="PTHR16453">
    <property type="entry name" value="WD40 DOMAIN-CONTAINING PROTEIN MIO FAMILY MEMBER"/>
    <property type="match status" value="1"/>
</dbReference>
<dbReference type="GO" id="GO:1904263">
    <property type="term" value="P:positive regulation of TORC1 signaling"/>
    <property type="evidence" value="ECO:0007669"/>
    <property type="project" value="TreeGrafter"/>
</dbReference>
<proteinExistence type="inferred from homology"/>
<evidence type="ECO:0000256" key="1">
    <source>
        <dbReference type="ARBA" id="ARBA00009713"/>
    </source>
</evidence>
<evidence type="ECO:0000256" key="4">
    <source>
        <dbReference type="SAM" id="MobiDB-lite"/>
    </source>
</evidence>
<dbReference type="Pfam" id="PF21719">
    <property type="entry name" value="MIOS_a-sol"/>
    <property type="match status" value="1"/>
</dbReference>
<evidence type="ECO:0000256" key="3">
    <source>
        <dbReference type="ARBA" id="ARBA00022737"/>
    </source>
</evidence>
<evidence type="ECO:0000256" key="2">
    <source>
        <dbReference type="ARBA" id="ARBA00022574"/>
    </source>
</evidence>
<dbReference type="OrthoDB" id="341486at2759"/>
<keyword evidence="8" id="KW-1185">Reference proteome</keyword>
<feature type="domain" description="MIOS-like alpha-solenoid" evidence="6">
    <location>
        <begin position="583"/>
        <end position="765"/>
    </location>
</feature>
<dbReference type="InterPro" id="IPR049092">
    <property type="entry name" value="MIOS_a-sol"/>
</dbReference>
<dbReference type="CDD" id="cd16691">
    <property type="entry name" value="mRING-H2-C3H3C2_Mio"/>
    <property type="match status" value="1"/>
</dbReference>
<reference evidence="8" key="1">
    <citation type="journal article" date="2016" name="Proc. Natl. Acad. Sci. U.S.A.">
        <title>Comparative genomics of biotechnologically important yeasts.</title>
        <authorList>
            <person name="Riley R."/>
            <person name="Haridas S."/>
            <person name="Wolfe K.H."/>
            <person name="Lopes M.R."/>
            <person name="Hittinger C.T."/>
            <person name="Goeker M."/>
            <person name="Salamov A.A."/>
            <person name="Wisecaver J.H."/>
            <person name="Long T.M."/>
            <person name="Calvey C.H."/>
            <person name="Aerts A.L."/>
            <person name="Barry K.W."/>
            <person name="Choi C."/>
            <person name="Clum A."/>
            <person name="Coughlan A.Y."/>
            <person name="Deshpande S."/>
            <person name="Douglass A.P."/>
            <person name="Hanson S.J."/>
            <person name="Klenk H.-P."/>
            <person name="LaButti K.M."/>
            <person name="Lapidus A."/>
            <person name="Lindquist E.A."/>
            <person name="Lipzen A.M."/>
            <person name="Meier-Kolthoff J.P."/>
            <person name="Ohm R.A."/>
            <person name="Otillar R.P."/>
            <person name="Pangilinan J.L."/>
            <person name="Peng Y."/>
            <person name="Rokas A."/>
            <person name="Rosa C.A."/>
            <person name="Scheuner C."/>
            <person name="Sibirny A.A."/>
            <person name="Slot J.C."/>
            <person name="Stielow J.B."/>
            <person name="Sun H."/>
            <person name="Kurtzman C.P."/>
            <person name="Blackwell M."/>
            <person name="Grigoriev I.V."/>
            <person name="Jeffries T.W."/>
        </authorList>
    </citation>
    <scope>NUCLEOTIDE SEQUENCE [LARGE SCALE GENOMIC DNA]</scope>
    <source>
        <strain evidence="8">NRRL Y-1626</strain>
    </source>
</reference>
<keyword evidence="3" id="KW-0677">Repeat</keyword>
<gene>
    <name evidence="7" type="ORF">HANVADRAFT_20428</name>
</gene>
<evidence type="ECO:0000313" key="7">
    <source>
        <dbReference type="EMBL" id="OBA28958.1"/>
    </source>
</evidence>
<dbReference type="SUPFAM" id="SSF50978">
    <property type="entry name" value="WD40 repeat-like"/>
    <property type="match status" value="1"/>
</dbReference>
<dbReference type="InterPro" id="IPR031488">
    <property type="entry name" value="Zn_ribbon_mio"/>
</dbReference>
<keyword evidence="2" id="KW-0853">WD repeat</keyword>
<dbReference type="Pfam" id="PF17034">
    <property type="entry name" value="zinc_ribbon_16"/>
    <property type="match status" value="1"/>
</dbReference>
<organism evidence="7 8">
    <name type="scientific">Hanseniaspora valbyensis NRRL Y-1626</name>
    <dbReference type="NCBI Taxonomy" id="766949"/>
    <lineage>
        <taxon>Eukaryota</taxon>
        <taxon>Fungi</taxon>
        <taxon>Dikarya</taxon>
        <taxon>Ascomycota</taxon>
        <taxon>Saccharomycotina</taxon>
        <taxon>Saccharomycetes</taxon>
        <taxon>Saccharomycodales</taxon>
        <taxon>Saccharomycodaceae</taxon>
        <taxon>Hanseniaspora</taxon>
    </lineage>
</organism>
<feature type="region of interest" description="Disordered" evidence="4">
    <location>
        <begin position="445"/>
        <end position="467"/>
    </location>
</feature>
<feature type="compositionally biased region" description="Acidic residues" evidence="4">
    <location>
        <begin position="445"/>
        <end position="466"/>
    </location>
</feature>
<evidence type="ECO:0000259" key="5">
    <source>
        <dbReference type="Pfam" id="PF17034"/>
    </source>
</evidence>
<dbReference type="AlphaFoldDB" id="A0A1B7TJT9"/>
<sequence>MPVIKQVLGWSDAADDFMYYISTNPTRDEFGVYKVILEADDNDDSSLTILNTLKDFGVITCIDYSISNDFQCGIGEKEGLVKVFNCMEKRQNDLSQMDVDDLDNFYDSKKTAGNVDRLVVKSKHPRPVNTLSFGQGNYSNLVAMGLDSHKTSPSLQIWDINYQRNTNNNNNSVIKNDFYVNNSFEYFVNESILSTEFIENNNMLISSNKWLREIDLRSAKPIFQVPITVGNDIKVNPFNSNIFATYSEAGTSFIWDRRKMTYNTTFSKNSASNLISPLKKDSLATSTSSASVKKFNHLSFRWSTLKQEEFSTLNNSETIKRWKMGYMPSKDLNYSSYDSLFVASVNTFDLPFDKVVTFDYIPRINNRTTFLCMRTSGTLYRASVGASVDKVRFSSGNDLISCDYDKVETDILQLEKNKNLSFANLKVSDFDNDIDENNFDDEFYADDLEKDDDDEEGEEEDDESSDIDSRHMIAAEAVLENDISLIMRERAALEYGIDPIRTVKLMDNKKIGNKTLYNQISQQKLAEIRNTWRWLVIAKQQALNKITATNSLDIGFGGCYGVWNFLEDETLREKRNVYSFSNDEILKEMELIIKKQQQIAGSGYPLQSRLLTSTDSNNNSSSNANNNNKKNYQKMVQRKVCMIVSGWDLSDEDVEVKYKSIMNLGQFERAAAWAVFFGDIPKCVEILSSSRKERLQLIATAVSGYSANWNSSSSSWKEQCRKMGMSLEDPYLRAIFTYISENDWFEIIYDSSISIRERLGIALRFLNDKDLTIFLSKMTETVVSQGQLEGLIFTGITPLGLDLLEVYVNKTSDVQTAASISIYGSPRYFKDERVTQWADTYKELLKSWSLFATKCKFDILRVRLSKDSHGVITAEQPERQVIIQCMTCKKNTHLDSEKIKMKKTSQKSNIVLNSHQNKMYKHSNRIYDEGNSADESEDPASKKFACQSCGALYPRCAICLLPLGISNLPIVIYGNKKEELMQNNSEYLRKKVLKYNEWFQFCLSCNHCMHVGHAEEWFERHDICPVPGCVCTCKY</sequence>
<name>A0A1B7TJT9_9ASCO</name>
<comment type="caution">
    <text evidence="7">The sequence shown here is derived from an EMBL/GenBank/DDBJ whole genome shotgun (WGS) entry which is preliminary data.</text>
</comment>
<evidence type="ECO:0000313" key="8">
    <source>
        <dbReference type="Proteomes" id="UP000092321"/>
    </source>
</evidence>
<evidence type="ECO:0000259" key="6">
    <source>
        <dbReference type="Pfam" id="PF21719"/>
    </source>
</evidence>
<dbReference type="EMBL" id="LXPE01000001">
    <property type="protein sequence ID" value="OBA28958.1"/>
    <property type="molecule type" value="Genomic_DNA"/>
</dbReference>
<feature type="domain" description="GATOR2 complex protein MIO zinc-ribbon like" evidence="5">
    <location>
        <begin position="921"/>
        <end position="1034"/>
    </location>
</feature>
<comment type="similarity">
    <text evidence="1">Belongs to the WD repeat mio family.</text>
</comment>
<dbReference type="Proteomes" id="UP000092321">
    <property type="component" value="Unassembled WGS sequence"/>
</dbReference>
<dbReference type="InterPro" id="IPR036322">
    <property type="entry name" value="WD40_repeat_dom_sf"/>
</dbReference>
<accession>A0A1B7TJT9</accession>